<feature type="chain" id="PRO_5043003359" evidence="1">
    <location>
        <begin position="33"/>
        <end position="672"/>
    </location>
</feature>
<dbReference type="PANTHER" id="PTHR35580:SF1">
    <property type="entry name" value="PHYTASE-LIKE DOMAIN-CONTAINING PROTEIN"/>
    <property type="match status" value="1"/>
</dbReference>
<gene>
    <name evidence="3" type="ORF">KK083_03580</name>
</gene>
<organism evidence="3 4">
    <name type="scientific">Chryseosolibacter histidini</name>
    <dbReference type="NCBI Taxonomy" id="2782349"/>
    <lineage>
        <taxon>Bacteria</taxon>
        <taxon>Pseudomonadati</taxon>
        <taxon>Bacteroidota</taxon>
        <taxon>Cytophagia</taxon>
        <taxon>Cytophagales</taxon>
        <taxon>Chryseotaleaceae</taxon>
        <taxon>Chryseosolibacter</taxon>
    </lineage>
</organism>
<comment type="caution">
    <text evidence="3">The sequence shown here is derived from an EMBL/GenBank/DDBJ whole genome shotgun (WGS) entry which is preliminary data.</text>
</comment>
<proteinExistence type="predicted"/>
<dbReference type="NCBIfam" id="TIGR04183">
    <property type="entry name" value="Por_Secre_tail"/>
    <property type="match status" value="1"/>
</dbReference>
<accession>A0AAP2DIQ4</accession>
<feature type="domain" description="Secretion system C-terminal sorting" evidence="2">
    <location>
        <begin position="597"/>
        <end position="670"/>
    </location>
</feature>
<dbReference type="InterPro" id="IPR011042">
    <property type="entry name" value="6-blade_b-propeller_TolB-like"/>
</dbReference>
<dbReference type="Gene3D" id="2.80.10.50">
    <property type="match status" value="1"/>
</dbReference>
<dbReference type="PANTHER" id="PTHR35580">
    <property type="entry name" value="CELL SURFACE GLYCOPROTEIN (S-LAYER PROTEIN)-LIKE PROTEIN"/>
    <property type="match status" value="1"/>
</dbReference>
<dbReference type="AlphaFoldDB" id="A0AAP2DIQ4"/>
<reference evidence="3 4" key="1">
    <citation type="submission" date="2021-05" db="EMBL/GenBank/DDBJ databases">
        <title>A Polyphasic approach of four new species of the genus Ohtaekwangia: Ohtaekwangia histidinii sp. nov., Ohtaekwangia cretensis sp. nov., Ohtaekwangia indiensis sp. nov., Ohtaekwangia reichenbachii sp. nov. from diverse environment.</title>
        <authorList>
            <person name="Octaviana S."/>
        </authorList>
    </citation>
    <scope>NUCLEOTIDE SEQUENCE [LARGE SCALE GENOMIC DNA]</scope>
    <source>
        <strain evidence="3 4">PWU4</strain>
    </source>
</reference>
<keyword evidence="1" id="KW-0732">Signal</keyword>
<dbReference type="InterPro" id="IPR026444">
    <property type="entry name" value="Secre_tail"/>
</dbReference>
<dbReference type="InterPro" id="IPR052918">
    <property type="entry name" value="Motility_Chemotaxis_Reg"/>
</dbReference>
<keyword evidence="4" id="KW-1185">Reference proteome</keyword>
<evidence type="ECO:0000259" key="2">
    <source>
        <dbReference type="Pfam" id="PF18962"/>
    </source>
</evidence>
<evidence type="ECO:0000313" key="3">
    <source>
        <dbReference type="EMBL" id="MBT1695942.1"/>
    </source>
</evidence>
<evidence type="ECO:0000313" key="4">
    <source>
        <dbReference type="Proteomes" id="UP001319200"/>
    </source>
</evidence>
<dbReference type="RefSeq" id="WP_254160768.1">
    <property type="nucleotide sequence ID" value="NZ_JAHESF010000003.1"/>
</dbReference>
<dbReference type="Pfam" id="PF18962">
    <property type="entry name" value="Por_Secre_tail"/>
    <property type="match status" value="1"/>
</dbReference>
<sequence length="672" mass="73416">MIKQYGVSKRLSMARFTQVVLCVLALHANVCAQQLQWFNYQDNYPRNMATDAQGNVYVTGTDEYDNNNQNMNVFVRKYTASGTLVWERKSTTPFCCSFSDSRGIAVDAQGNVYIAGNFQSRIQFDTTLLESSYSDIFLAKYSSAGTLLWATSLYSSTEFEGDEFVSDLNIDLQNNPVLIGTFQKEMRMDSTAIFPAADAPVSGMSSYILKASARGSWLSLERLDIHLAYSLEIDASGDYVVGGTHKSHVMPHYYTDPETGESDTSYIEMYDIALAKYASGGSLLWNHRYGSADLQDHLYEMKIDSAGNAYVTGYDVPPLGPAATERVVFTKINSSGTLQWTKAYQISGYTPGDSFICTEVAVDKDPHPVFGGQFKGTILLEGQAFTSVSSRDMIIARYDQNGNMISAFTASGTGDDVLSDMVVGSDNSLYLTGFTYPYSSARMGSVAAATTPLHFISKYALMTTPVQTVLGYTLIDAANGQPISELEEGDTISLATLHGKKINIRVNTDPPVVGSVMMMLNGKARTDNTAPYSVKGDLDGAYLPWTPAPRKYTLASTAYSAANAGGEEGGSRTITFYVAARPKPMPATIPLSEKFTMYPNPVLSDLTISVTRPLEKNIGIQIVDFSGQVRHQAELRAGESSKNIDLSKLPKGVYLLKMASGAERCTRRIIKE</sequence>
<feature type="signal peptide" evidence="1">
    <location>
        <begin position="1"/>
        <end position="32"/>
    </location>
</feature>
<dbReference type="EMBL" id="JAHESF010000003">
    <property type="protein sequence ID" value="MBT1695942.1"/>
    <property type="molecule type" value="Genomic_DNA"/>
</dbReference>
<dbReference type="SUPFAM" id="SSF101898">
    <property type="entry name" value="NHL repeat"/>
    <property type="match status" value="1"/>
</dbReference>
<evidence type="ECO:0000256" key="1">
    <source>
        <dbReference type="SAM" id="SignalP"/>
    </source>
</evidence>
<name>A0AAP2DIQ4_9BACT</name>
<protein>
    <submittedName>
        <fullName evidence="3">T9SS type A sorting domain-containing protein</fullName>
    </submittedName>
</protein>
<dbReference type="Gene3D" id="2.120.10.30">
    <property type="entry name" value="TolB, C-terminal domain"/>
    <property type="match status" value="1"/>
</dbReference>
<dbReference type="Proteomes" id="UP001319200">
    <property type="component" value="Unassembled WGS sequence"/>
</dbReference>